<dbReference type="CDD" id="cd08878">
    <property type="entry name" value="RHO_alpha_C_DMO-like"/>
    <property type="match status" value="1"/>
</dbReference>
<sequence>MFPRNHWYMAGWSSELSQRPMSRTILGEAMVLYRTAAGQAVALEDRCCHRAMPLSEGEVDGDILRCPYHGLEFAPSGACTLIPGQDDIPRKACVRSFRVVEQDAIIWIWPGDPEKADPARIISYPYHRPGSGWAWKSTSWRVKCNWQLVQDNLLDLTHLALVHKTTIGGDNALHFNTTTKVTPTPNGVKTRRWMPNSTPPPYYLASVDFKGKVDRWQEFDATPAFLLAYTGGVDAGQGDGEGPREGGFQVRVLNGLTPETETTTHYFWSKAHNFRIDDPAVTQKQFEGTTQVFSEDVRVMELQQQRLSDDPDRGLVDIRSDGAGLLMRRIVQRMIDEERHVAQAS</sequence>
<dbReference type="Gene3D" id="2.102.10.10">
    <property type="entry name" value="Rieske [2Fe-2S] iron-sulphur domain"/>
    <property type="match status" value="1"/>
</dbReference>
<keyword evidence="4" id="KW-0408">Iron</keyword>
<dbReference type="GO" id="GO:0046872">
    <property type="term" value="F:metal ion binding"/>
    <property type="evidence" value="ECO:0007669"/>
    <property type="project" value="UniProtKB-KW"/>
</dbReference>
<dbReference type="SUPFAM" id="SSF50022">
    <property type="entry name" value="ISP domain"/>
    <property type="match status" value="1"/>
</dbReference>
<dbReference type="GO" id="GO:0051537">
    <property type="term" value="F:2 iron, 2 sulfur cluster binding"/>
    <property type="evidence" value="ECO:0007669"/>
    <property type="project" value="UniProtKB-KW"/>
</dbReference>
<dbReference type="Pfam" id="PF19112">
    <property type="entry name" value="VanA_C"/>
    <property type="match status" value="1"/>
</dbReference>
<reference evidence="7 8" key="1">
    <citation type="submission" date="2019-02" db="EMBL/GenBank/DDBJ databases">
        <title>Genomic Encyclopedia of Type Strains, Phase IV (KMG-IV): sequencing the most valuable type-strain genomes for metagenomic binning, comparative biology and taxonomic classification.</title>
        <authorList>
            <person name="Goeker M."/>
        </authorList>
    </citation>
    <scope>NUCLEOTIDE SEQUENCE [LARGE SCALE GENOMIC DNA]</scope>
    <source>
        <strain evidence="7 8">K24</strain>
    </source>
</reference>
<accession>A0A4Q7NHT5</accession>
<dbReference type="SUPFAM" id="SSF55961">
    <property type="entry name" value="Bet v1-like"/>
    <property type="match status" value="1"/>
</dbReference>
<dbReference type="GO" id="GO:0032259">
    <property type="term" value="P:methylation"/>
    <property type="evidence" value="ECO:0007669"/>
    <property type="project" value="UniProtKB-KW"/>
</dbReference>
<keyword evidence="3" id="KW-0560">Oxidoreductase</keyword>
<dbReference type="PANTHER" id="PTHR21266:SF60">
    <property type="entry name" value="3-KETOSTEROID-9-ALPHA-MONOOXYGENASE, OXYGENASE COMPONENT"/>
    <property type="match status" value="1"/>
</dbReference>
<dbReference type="PANTHER" id="PTHR21266">
    <property type="entry name" value="IRON-SULFUR DOMAIN CONTAINING PROTEIN"/>
    <property type="match status" value="1"/>
</dbReference>
<name>A0A4Q7NHT5_9BURK</name>
<dbReference type="InterPro" id="IPR036922">
    <property type="entry name" value="Rieske_2Fe-2S_sf"/>
</dbReference>
<keyword evidence="2" id="KW-0479">Metal-binding</keyword>
<evidence type="ECO:0000313" key="8">
    <source>
        <dbReference type="Proteomes" id="UP000292445"/>
    </source>
</evidence>
<dbReference type="Gene3D" id="3.90.380.10">
    <property type="entry name" value="Naphthalene 1,2-dioxygenase Alpha Subunit, Chain A, domain 1"/>
    <property type="match status" value="1"/>
</dbReference>
<evidence type="ECO:0000313" key="7">
    <source>
        <dbReference type="EMBL" id="RZS84398.1"/>
    </source>
</evidence>
<organism evidence="7 8">
    <name type="scientific">Pigmentiphaga kullae</name>
    <dbReference type="NCBI Taxonomy" id="151784"/>
    <lineage>
        <taxon>Bacteria</taxon>
        <taxon>Pseudomonadati</taxon>
        <taxon>Pseudomonadota</taxon>
        <taxon>Betaproteobacteria</taxon>
        <taxon>Burkholderiales</taxon>
        <taxon>Alcaligenaceae</taxon>
        <taxon>Pigmentiphaga</taxon>
    </lineage>
</organism>
<keyword evidence="1" id="KW-0001">2Fe-2S</keyword>
<evidence type="ECO:0000256" key="1">
    <source>
        <dbReference type="ARBA" id="ARBA00022714"/>
    </source>
</evidence>
<keyword evidence="7" id="KW-0489">Methyltransferase</keyword>
<keyword evidence="8" id="KW-1185">Reference proteome</keyword>
<protein>
    <submittedName>
        <fullName evidence="7">Vanillate O-demethylase monooxygenase subunit</fullName>
    </submittedName>
</protein>
<evidence type="ECO:0000256" key="2">
    <source>
        <dbReference type="ARBA" id="ARBA00022723"/>
    </source>
</evidence>
<proteinExistence type="predicted"/>
<dbReference type="InterPro" id="IPR044043">
    <property type="entry name" value="VanA_C_cat"/>
</dbReference>
<keyword evidence="7" id="KW-0808">Transferase</keyword>
<gene>
    <name evidence="7" type="ORF">EV675_0415</name>
</gene>
<keyword evidence="5" id="KW-0411">Iron-sulfur</keyword>
<dbReference type="GO" id="GO:0004497">
    <property type="term" value="F:monooxygenase activity"/>
    <property type="evidence" value="ECO:0007669"/>
    <property type="project" value="UniProtKB-KW"/>
</dbReference>
<evidence type="ECO:0000256" key="4">
    <source>
        <dbReference type="ARBA" id="ARBA00023004"/>
    </source>
</evidence>
<dbReference type="InterPro" id="IPR050584">
    <property type="entry name" value="Cholesterol_7-desaturase"/>
</dbReference>
<dbReference type="AlphaFoldDB" id="A0A4Q7NHT5"/>
<dbReference type="Proteomes" id="UP000292445">
    <property type="component" value="Unassembled WGS sequence"/>
</dbReference>
<feature type="domain" description="Rieske" evidence="6">
    <location>
        <begin position="7"/>
        <end position="108"/>
    </location>
</feature>
<evidence type="ECO:0000256" key="3">
    <source>
        <dbReference type="ARBA" id="ARBA00023002"/>
    </source>
</evidence>
<dbReference type="EMBL" id="SGXC01000001">
    <property type="protein sequence ID" value="RZS84398.1"/>
    <property type="molecule type" value="Genomic_DNA"/>
</dbReference>
<dbReference type="InterPro" id="IPR017941">
    <property type="entry name" value="Rieske_2Fe-2S"/>
</dbReference>
<keyword evidence="7" id="KW-0503">Monooxygenase</keyword>
<evidence type="ECO:0000256" key="5">
    <source>
        <dbReference type="ARBA" id="ARBA00023014"/>
    </source>
</evidence>
<dbReference type="PROSITE" id="PS51296">
    <property type="entry name" value="RIESKE"/>
    <property type="match status" value="1"/>
</dbReference>
<dbReference type="Pfam" id="PF00355">
    <property type="entry name" value="Rieske"/>
    <property type="match status" value="1"/>
</dbReference>
<evidence type="ECO:0000259" key="6">
    <source>
        <dbReference type="PROSITE" id="PS51296"/>
    </source>
</evidence>
<comment type="caution">
    <text evidence="7">The sequence shown here is derived from an EMBL/GenBank/DDBJ whole genome shotgun (WGS) entry which is preliminary data.</text>
</comment>
<dbReference type="GO" id="GO:0008168">
    <property type="term" value="F:methyltransferase activity"/>
    <property type="evidence" value="ECO:0007669"/>
    <property type="project" value="UniProtKB-KW"/>
</dbReference>